<evidence type="ECO:0000313" key="6">
    <source>
        <dbReference type="EMBL" id="KZV50681.1"/>
    </source>
</evidence>
<dbReference type="EMBL" id="KQ992353">
    <property type="protein sequence ID" value="KZV50681.1"/>
    <property type="molecule type" value="Genomic_DNA"/>
</dbReference>
<evidence type="ECO:0000256" key="4">
    <source>
        <dbReference type="SAM" id="Phobius"/>
    </source>
</evidence>
<feature type="compositionally biased region" description="Pro residues" evidence="3">
    <location>
        <begin position="338"/>
        <end position="371"/>
    </location>
</feature>
<feature type="compositionally biased region" description="Pro residues" evidence="3">
    <location>
        <begin position="19"/>
        <end position="29"/>
    </location>
</feature>
<keyword evidence="7" id="KW-1185">Reference proteome</keyword>
<feature type="region of interest" description="Disordered" evidence="3">
    <location>
        <begin position="1"/>
        <end position="43"/>
    </location>
</feature>
<dbReference type="SUPFAM" id="SSF101447">
    <property type="entry name" value="Formin homology 2 domain (FH2 domain)"/>
    <property type="match status" value="1"/>
</dbReference>
<dbReference type="PANTHER" id="PTHR23213:SF354">
    <property type="entry name" value="FORMIN-LIKE PROTEIN 4"/>
    <property type="match status" value="1"/>
</dbReference>
<feature type="compositionally biased region" description="Polar residues" evidence="3">
    <location>
        <begin position="299"/>
        <end position="310"/>
    </location>
</feature>
<feature type="compositionally biased region" description="Basic and acidic residues" evidence="3">
    <location>
        <begin position="675"/>
        <end position="688"/>
    </location>
</feature>
<feature type="compositionally biased region" description="Low complexity" evidence="3">
    <location>
        <begin position="828"/>
        <end position="842"/>
    </location>
</feature>
<feature type="region of interest" description="Disordered" evidence="3">
    <location>
        <begin position="665"/>
        <end position="688"/>
    </location>
</feature>
<evidence type="ECO:0000259" key="5">
    <source>
        <dbReference type="PROSITE" id="PS51444"/>
    </source>
</evidence>
<evidence type="ECO:0000256" key="2">
    <source>
        <dbReference type="RuleBase" id="RU361260"/>
    </source>
</evidence>
<dbReference type="InterPro" id="IPR027643">
    <property type="entry name" value="Formin-like_plant"/>
</dbReference>
<feature type="region of interest" description="Disordered" evidence="3">
    <location>
        <begin position="142"/>
        <end position="180"/>
    </location>
</feature>
<dbReference type="Gene3D" id="1.20.58.2220">
    <property type="entry name" value="Formin, FH2 domain"/>
    <property type="match status" value="1"/>
</dbReference>
<comment type="similarity">
    <text evidence="1">Belongs to the formin-like family. Class-I subfamily.</text>
</comment>
<feature type="domain" description="FH2" evidence="5">
    <location>
        <begin position="397"/>
        <end position="838"/>
    </location>
</feature>
<feature type="compositionally biased region" description="Low complexity" evidence="3">
    <location>
        <begin position="223"/>
        <end position="243"/>
    </location>
</feature>
<feature type="compositionally biased region" description="Low complexity" evidence="3">
    <location>
        <begin position="281"/>
        <end position="290"/>
    </location>
</feature>
<feature type="compositionally biased region" description="Polar residues" evidence="3">
    <location>
        <begin position="1"/>
        <end position="16"/>
    </location>
</feature>
<reference evidence="6 7" key="1">
    <citation type="journal article" date="2015" name="Proc. Natl. Acad. Sci. U.S.A.">
        <title>The resurrection genome of Boea hygrometrica: A blueprint for survival of dehydration.</title>
        <authorList>
            <person name="Xiao L."/>
            <person name="Yang G."/>
            <person name="Zhang L."/>
            <person name="Yang X."/>
            <person name="Zhao S."/>
            <person name="Ji Z."/>
            <person name="Zhou Q."/>
            <person name="Hu M."/>
            <person name="Wang Y."/>
            <person name="Chen M."/>
            <person name="Xu Y."/>
            <person name="Jin H."/>
            <person name="Xiao X."/>
            <person name="Hu G."/>
            <person name="Bao F."/>
            <person name="Hu Y."/>
            <person name="Wan P."/>
            <person name="Li L."/>
            <person name="Deng X."/>
            <person name="Kuang T."/>
            <person name="Xiang C."/>
            <person name="Zhu J.K."/>
            <person name="Oliver M.J."/>
            <person name="He Y."/>
        </authorList>
    </citation>
    <scope>NUCLEOTIDE SEQUENCE [LARGE SCALE GENOMIC DNA]</scope>
    <source>
        <strain evidence="7">cv. XS01</strain>
    </source>
</reference>
<accession>A0A2Z7CUD1</accession>
<dbReference type="PANTHER" id="PTHR23213">
    <property type="entry name" value="FORMIN-RELATED"/>
    <property type="match status" value="1"/>
</dbReference>
<keyword evidence="4" id="KW-0472">Membrane</keyword>
<dbReference type="Pfam" id="PF02181">
    <property type="entry name" value="FH2"/>
    <property type="match status" value="1"/>
</dbReference>
<name>A0A2Z7CUD1_9LAMI</name>
<dbReference type="GO" id="GO:0051015">
    <property type="term" value="F:actin filament binding"/>
    <property type="evidence" value="ECO:0007669"/>
    <property type="project" value="InterPro"/>
</dbReference>
<protein>
    <recommendedName>
        <fullName evidence="2">Formin-like protein</fullName>
    </recommendedName>
</protein>
<proteinExistence type="inferred from homology"/>
<feature type="compositionally biased region" description="Low complexity" evidence="3">
    <location>
        <begin position="856"/>
        <end position="865"/>
    </location>
</feature>
<dbReference type="AlphaFoldDB" id="A0A2Z7CUD1"/>
<evidence type="ECO:0000256" key="3">
    <source>
        <dbReference type="SAM" id="MobiDB-lite"/>
    </source>
</evidence>
<feature type="compositionally biased region" description="Low complexity" evidence="3">
    <location>
        <begin position="30"/>
        <end position="43"/>
    </location>
</feature>
<feature type="compositionally biased region" description="Basic and acidic residues" evidence="3">
    <location>
        <begin position="142"/>
        <end position="159"/>
    </location>
</feature>
<feature type="region of interest" description="Disordered" evidence="3">
    <location>
        <begin position="826"/>
        <end position="873"/>
    </location>
</feature>
<feature type="compositionally biased region" description="Low complexity" evidence="3">
    <location>
        <begin position="372"/>
        <end position="381"/>
    </location>
</feature>
<gene>
    <name evidence="6" type="ORF">F511_29285</name>
</gene>
<keyword evidence="4" id="KW-1133">Transmembrane helix</keyword>
<dbReference type="SMART" id="SM00498">
    <property type="entry name" value="FH2"/>
    <property type="match status" value="1"/>
</dbReference>
<evidence type="ECO:0000313" key="7">
    <source>
        <dbReference type="Proteomes" id="UP000250235"/>
    </source>
</evidence>
<dbReference type="InterPro" id="IPR042201">
    <property type="entry name" value="FH2_Formin_sf"/>
</dbReference>
<feature type="region of interest" description="Disordered" evidence="3">
    <location>
        <begin position="209"/>
        <end position="409"/>
    </location>
</feature>
<organism evidence="6 7">
    <name type="scientific">Dorcoceras hygrometricum</name>
    <dbReference type="NCBI Taxonomy" id="472368"/>
    <lineage>
        <taxon>Eukaryota</taxon>
        <taxon>Viridiplantae</taxon>
        <taxon>Streptophyta</taxon>
        <taxon>Embryophyta</taxon>
        <taxon>Tracheophyta</taxon>
        <taxon>Spermatophyta</taxon>
        <taxon>Magnoliopsida</taxon>
        <taxon>eudicotyledons</taxon>
        <taxon>Gunneridae</taxon>
        <taxon>Pentapetalae</taxon>
        <taxon>asterids</taxon>
        <taxon>lamiids</taxon>
        <taxon>Lamiales</taxon>
        <taxon>Gesneriaceae</taxon>
        <taxon>Didymocarpoideae</taxon>
        <taxon>Trichosporeae</taxon>
        <taxon>Loxocarpinae</taxon>
        <taxon>Dorcoceras</taxon>
    </lineage>
</organism>
<dbReference type="Proteomes" id="UP000250235">
    <property type="component" value="Unassembled WGS sequence"/>
</dbReference>
<dbReference type="GO" id="GO:0045010">
    <property type="term" value="P:actin nucleation"/>
    <property type="evidence" value="ECO:0007669"/>
    <property type="project" value="InterPro"/>
</dbReference>
<dbReference type="InterPro" id="IPR015425">
    <property type="entry name" value="FH2_Formin"/>
</dbReference>
<sequence length="873" mass="93831">MSHSQSTSPQNIQTYYPASTPPPPSPLPTPQQQSPPRSSSTRAAVGRAIGVTAATTLVLSGLLFFLLLRYSNRRRVTDNATITPNPTADSPVSHADNFSRFNGNLKGVIVDENGLDVLYWRNLESGEKRTSFNKQYYKLKDEQKEEEKRAGNERERKNEAPLQEIPLLRGKSSSSQSVVWGEKEERMIEKAPTLSSGIAFKAENIQDSSAPVSKPVPQPPEAPAAAAPKIVLASATIPKGKMPAPTPPPPVPPGKGAAPPPPPPPIPSNKGPAPPPPPPSSASSSSSLPSTRLLRAENIQDSSAPVSKTVPQPTEAPAAAAPKIVLASATIPKGKMPAPTPPPLVPPGKGAAPPPPILSNKGPAPPPPPPSSASSASSLPSTKGMVGKPSPSEGEETSSNGSGQVKLKPLHWDKVNRDVKHSMVWDSIDKGSFKFDGDMMEALFGYVATNRKSPRGDDISSAPKQDKSVALPQIFILDTRKSQNTAIVIKSLGISSEDIINALLEGRGLNTDTLEKLVKVAPTDEEISGILAFDGDPARLADAESFLYHLLQAVPSAFARFNAMLFKSTYDLEVSQIKGCLQTLESACKELRTRGLFLKLLEAVLKAGNRLNAGTSRGNAQAFNLTALRKLSDVKSSDGKTTLLQFVVQEVIRAEGKRCVLNRDHSLNRTNSHSGKAESQKTEKFSKDDREREYMMLGLPVVGGLSAEFSNVKKSAALDYELLVKTISSLAEQVVETRKVVARCRDNGGFTREMAGFLDAAELEIKVFKEEQTRVVELVKRTTDYYQAGFSKEKGTNILQLFVIVKDFLGMVDQVCVEIARNLQKRNPASSSSSPSAPGGSPRVFRFPKLPANFMSENSKSNSSDSENESGVR</sequence>
<feature type="transmembrane region" description="Helical" evidence="4">
    <location>
        <begin position="44"/>
        <end position="68"/>
    </location>
</feature>
<dbReference type="OrthoDB" id="1668162at2759"/>
<dbReference type="PROSITE" id="PS51444">
    <property type="entry name" value="FH2"/>
    <property type="match status" value="1"/>
</dbReference>
<keyword evidence="4" id="KW-0812">Transmembrane</keyword>
<evidence type="ECO:0000256" key="1">
    <source>
        <dbReference type="ARBA" id="ARBA00025793"/>
    </source>
</evidence>
<feature type="compositionally biased region" description="Low complexity" evidence="3">
    <location>
        <begin position="311"/>
        <end position="337"/>
    </location>
</feature>
<feature type="compositionally biased region" description="Pro residues" evidence="3">
    <location>
        <begin position="244"/>
        <end position="280"/>
    </location>
</feature>